<keyword evidence="9 11" id="KW-0411">Iron-sulfur</keyword>
<sequence length="107" mass="12095">MTFVVTENCIKCKYQDCVEVCPVDCFYEGPNFLVIHPDECIDCALCEPECPANAIFSEDELPADQKEFIKINADLAQVWPNITEIGERPADGKEWDGKPNKLALLER</sequence>
<evidence type="ECO:0000259" key="12">
    <source>
        <dbReference type="PROSITE" id="PS51379"/>
    </source>
</evidence>
<keyword evidence="14" id="KW-1185">Reference proteome</keyword>
<evidence type="ECO:0000256" key="1">
    <source>
        <dbReference type="ARBA" id="ARBA00001927"/>
    </source>
</evidence>
<dbReference type="InterPro" id="IPR022569">
    <property type="entry name" value="Fd_C"/>
</dbReference>
<evidence type="ECO:0000256" key="6">
    <source>
        <dbReference type="ARBA" id="ARBA00022737"/>
    </source>
</evidence>
<dbReference type="EMBL" id="QUNR01000003">
    <property type="protein sequence ID" value="REH37677.1"/>
    <property type="molecule type" value="Genomic_DNA"/>
</dbReference>
<evidence type="ECO:0000256" key="11">
    <source>
        <dbReference type="RuleBase" id="RU364098"/>
    </source>
</evidence>
<comment type="function">
    <text evidence="11">Ferredoxins are iron-sulfur proteins that transfer electrons in a wide variety of metabolic reactions.</text>
</comment>
<keyword evidence="3 11" id="KW-0813">Transport</keyword>
<reference evidence="13 14" key="1">
    <citation type="submission" date="2018-08" db="EMBL/GenBank/DDBJ databases">
        <title>Genomic Encyclopedia of Type Strains, Phase IV (KMG-IV): sequencing the most valuable type-strain genomes for metagenomic binning, comparative biology and taxonomic classification.</title>
        <authorList>
            <person name="Goeker M."/>
        </authorList>
    </citation>
    <scope>NUCLEOTIDE SEQUENCE [LARGE SCALE GENOMIC DNA]</scope>
    <source>
        <strain evidence="13 14">DSM 26022</strain>
    </source>
</reference>
<keyword evidence="8 11" id="KW-0408">Iron</keyword>
<comment type="caution">
    <text evidence="13">The sequence shown here is derived from an EMBL/GenBank/DDBJ whole genome shotgun (WGS) entry which is preliminary data.</text>
</comment>
<dbReference type="Pfam" id="PF00037">
    <property type="entry name" value="Fer4"/>
    <property type="match status" value="1"/>
</dbReference>
<feature type="domain" description="4Fe-4S ferredoxin-type" evidence="12">
    <location>
        <begin position="1"/>
        <end position="30"/>
    </location>
</feature>
<dbReference type="SUPFAM" id="SSF54862">
    <property type="entry name" value="4Fe-4S ferredoxins"/>
    <property type="match status" value="1"/>
</dbReference>
<evidence type="ECO:0000313" key="14">
    <source>
        <dbReference type="Proteomes" id="UP000256774"/>
    </source>
</evidence>
<dbReference type="GO" id="GO:0051539">
    <property type="term" value="F:4 iron, 4 sulfur cluster binding"/>
    <property type="evidence" value="ECO:0007669"/>
    <property type="project" value="UniProtKB-KW"/>
</dbReference>
<dbReference type="AlphaFoldDB" id="A0A3E0H2U8"/>
<comment type="cofactor">
    <cofactor evidence="1 11">
        <name>[3Fe-4S] cluster</name>
        <dbReference type="ChEBI" id="CHEBI:21137"/>
    </cofactor>
</comment>
<keyword evidence="5 11" id="KW-0479">Metal-binding</keyword>
<keyword evidence="4 11" id="KW-0004">4Fe-4S</keyword>
<name>A0A3E0H2U8_9GAMM</name>
<evidence type="ECO:0000256" key="4">
    <source>
        <dbReference type="ARBA" id="ARBA00022485"/>
    </source>
</evidence>
<dbReference type="OrthoDB" id="9803397at2"/>
<dbReference type="NCBIfam" id="NF045490">
    <property type="entry name" value="FdxA_Protbact"/>
    <property type="match status" value="1"/>
</dbReference>
<dbReference type="RefSeq" id="WP_116208294.1">
    <property type="nucleotide sequence ID" value="NZ_QUNR01000003.1"/>
</dbReference>
<keyword evidence="6 11" id="KW-0677">Repeat</keyword>
<evidence type="ECO:0000256" key="3">
    <source>
        <dbReference type="ARBA" id="ARBA00022448"/>
    </source>
</evidence>
<comment type="cofactor">
    <cofactor evidence="2 11">
        <name>[4Fe-4S] cluster</name>
        <dbReference type="ChEBI" id="CHEBI:49883"/>
    </cofactor>
</comment>
<proteinExistence type="predicted"/>
<dbReference type="Gene3D" id="3.30.70.20">
    <property type="match status" value="1"/>
</dbReference>
<dbReference type="InterPro" id="IPR017896">
    <property type="entry name" value="4Fe4S_Fe-S-bd"/>
</dbReference>
<evidence type="ECO:0000313" key="13">
    <source>
        <dbReference type="EMBL" id="REH37677.1"/>
    </source>
</evidence>
<dbReference type="PANTHER" id="PTHR42859">
    <property type="entry name" value="OXIDOREDUCTASE"/>
    <property type="match status" value="1"/>
</dbReference>
<dbReference type="PANTHER" id="PTHR42859:SF2">
    <property type="entry name" value="FERREDOXIN"/>
    <property type="match status" value="1"/>
</dbReference>
<dbReference type="InterPro" id="IPR000813">
    <property type="entry name" value="7Fe_ferredoxin"/>
</dbReference>
<gene>
    <name evidence="13" type="ORF">DFR26_1456</name>
</gene>
<evidence type="ECO:0000256" key="8">
    <source>
        <dbReference type="ARBA" id="ARBA00023004"/>
    </source>
</evidence>
<dbReference type="Proteomes" id="UP000256774">
    <property type="component" value="Unassembled WGS sequence"/>
</dbReference>
<dbReference type="GO" id="GO:0051538">
    <property type="term" value="F:3 iron, 4 sulfur cluster binding"/>
    <property type="evidence" value="ECO:0007669"/>
    <property type="project" value="UniProtKB-KW"/>
</dbReference>
<dbReference type="Pfam" id="PF11953">
    <property type="entry name" value="DUF3470"/>
    <property type="match status" value="1"/>
</dbReference>
<evidence type="ECO:0000256" key="2">
    <source>
        <dbReference type="ARBA" id="ARBA00001966"/>
    </source>
</evidence>
<dbReference type="InterPro" id="IPR050294">
    <property type="entry name" value="RnfB_subfamily"/>
</dbReference>
<dbReference type="InterPro" id="IPR054829">
    <property type="entry name" value="FdxA"/>
</dbReference>
<keyword evidence="10 11" id="KW-0003">3Fe-4S</keyword>
<organism evidence="13 14">
    <name type="scientific">Paraperlucidibaca baekdonensis</name>
    <dbReference type="NCBI Taxonomy" id="748120"/>
    <lineage>
        <taxon>Bacteria</taxon>
        <taxon>Pseudomonadati</taxon>
        <taxon>Pseudomonadota</taxon>
        <taxon>Gammaproteobacteria</taxon>
        <taxon>Moraxellales</taxon>
        <taxon>Moraxellaceae</taxon>
        <taxon>Paraperlucidibaca</taxon>
    </lineage>
</organism>
<protein>
    <recommendedName>
        <fullName evidence="11">Ferredoxin</fullName>
    </recommendedName>
</protein>
<dbReference type="InterPro" id="IPR017900">
    <property type="entry name" value="4Fe4S_Fe_S_CS"/>
</dbReference>
<evidence type="ECO:0000256" key="7">
    <source>
        <dbReference type="ARBA" id="ARBA00022982"/>
    </source>
</evidence>
<keyword evidence="7 11" id="KW-0249">Electron transport</keyword>
<dbReference type="GO" id="GO:0046872">
    <property type="term" value="F:metal ion binding"/>
    <property type="evidence" value="ECO:0007669"/>
    <property type="project" value="UniProtKB-KW"/>
</dbReference>
<feature type="domain" description="4Fe-4S ferredoxin-type" evidence="12">
    <location>
        <begin position="31"/>
        <end position="60"/>
    </location>
</feature>
<dbReference type="PROSITE" id="PS00198">
    <property type="entry name" value="4FE4S_FER_1"/>
    <property type="match status" value="1"/>
</dbReference>
<evidence type="ECO:0000256" key="5">
    <source>
        <dbReference type="ARBA" id="ARBA00022723"/>
    </source>
</evidence>
<evidence type="ECO:0000256" key="9">
    <source>
        <dbReference type="ARBA" id="ARBA00023014"/>
    </source>
</evidence>
<evidence type="ECO:0000256" key="10">
    <source>
        <dbReference type="ARBA" id="ARBA00023291"/>
    </source>
</evidence>
<dbReference type="GO" id="GO:0009055">
    <property type="term" value="F:electron transfer activity"/>
    <property type="evidence" value="ECO:0007669"/>
    <property type="project" value="InterPro"/>
</dbReference>
<dbReference type="PROSITE" id="PS51379">
    <property type="entry name" value="4FE4S_FER_2"/>
    <property type="match status" value="2"/>
</dbReference>
<dbReference type="PRINTS" id="PR00354">
    <property type="entry name" value="7FE8SFRDOXIN"/>
</dbReference>
<accession>A0A3E0H2U8</accession>